<protein>
    <recommendedName>
        <fullName evidence="3">asparagine synthase (glutamine-hydrolyzing)</fullName>
        <ecNumber evidence="3">6.3.5.4</ecNumber>
    </recommendedName>
</protein>
<dbReference type="Gene3D" id="3.40.50.620">
    <property type="entry name" value="HUPs"/>
    <property type="match status" value="1"/>
</dbReference>
<proteinExistence type="inferred from homology"/>
<evidence type="ECO:0000313" key="11">
    <source>
        <dbReference type="EMBL" id="OGW97418.1"/>
    </source>
</evidence>
<sequence length="628" mass="72880">MCGIAGILSLKIPQNERFHQVEKMGERIIHRGPDELNYFENDCLSMVHRRLCIIDLQTGSQPQTTTDGRYTIVYNGEVYNYLELRQQLNQKGYTFRTQSDTEVVLNAYHAFGPECLNQLIGMFAFAIWDNKEKTLFLARDPFGIKPLYYWNGPHGFYFASEIKSILAAPDYKASLDQTAYHDYLHFQFTLGNETFFKDIFKLEPAHYAMVSRQRHIKIQRYWEPNFSVDSYHTEEGFTHKLIELLTDSVRIQLRSDVPLGAYLSGGLDSSSVTVLASDLLKRGIKTFTGKFPEGVNYDESKYAKLVAEKTNSEYYETSITPKDFTESIQKIIYHLDEPVAGPGSFPQYFVSKLAKQHVKVVLGGQGGDELFGGYTRYLIGYLEECIRAAIDETIDDRPYVVTFSSILESLSSLKQYKPLLQYFWQDGLFGPLNQRYFRLTNKASNISDLFITDEIDTQKIQNRFDQLFKRKNVFSYFNAMSYFDQQTLLPALLQVEDRISMAVSMESRVPFLDRRIVELLMKIPPTIKFKNGKLKYLLLQMMRGVLPKPIIDRKDKMGFPVPLAEWLRDPHNPVHHFVMDMIHSQKFKQRGIYQTQNLEQALHENLPSMRGVWGLICVELWHRTFLDS</sequence>
<dbReference type="CDD" id="cd00712">
    <property type="entry name" value="AsnB"/>
    <property type="match status" value="1"/>
</dbReference>
<dbReference type="InterPro" id="IPR051786">
    <property type="entry name" value="ASN_synthetase/amidase"/>
</dbReference>
<evidence type="ECO:0000259" key="10">
    <source>
        <dbReference type="PROSITE" id="PS51278"/>
    </source>
</evidence>
<name>A0A1G1KWW4_9BACT</name>
<feature type="binding site" evidence="9">
    <location>
        <position position="100"/>
    </location>
    <ligand>
        <name>L-glutamine</name>
        <dbReference type="ChEBI" id="CHEBI:58359"/>
    </ligand>
</feature>
<dbReference type="GO" id="GO:0004066">
    <property type="term" value="F:asparagine synthase (glutamine-hydrolyzing) activity"/>
    <property type="evidence" value="ECO:0007669"/>
    <property type="project" value="UniProtKB-EC"/>
</dbReference>
<dbReference type="NCBIfam" id="TIGR01536">
    <property type="entry name" value="asn_synth_AEB"/>
    <property type="match status" value="1"/>
</dbReference>
<dbReference type="InterPro" id="IPR017932">
    <property type="entry name" value="GATase_2_dom"/>
</dbReference>
<keyword evidence="8" id="KW-0061">Asparagine biosynthesis</keyword>
<dbReference type="EMBL" id="MHFR01000042">
    <property type="protein sequence ID" value="OGW97418.1"/>
    <property type="molecule type" value="Genomic_DNA"/>
</dbReference>
<organism evidence="11 12">
    <name type="scientific">Candidatus Danuiimicrobium aquiferis</name>
    <dbReference type="NCBI Taxonomy" id="1801832"/>
    <lineage>
        <taxon>Bacteria</taxon>
        <taxon>Pseudomonadati</taxon>
        <taxon>Candidatus Omnitrophota</taxon>
        <taxon>Candidatus Danuiimicrobium</taxon>
    </lineage>
</organism>
<evidence type="ECO:0000256" key="5">
    <source>
        <dbReference type="ARBA" id="ARBA00022840"/>
    </source>
</evidence>
<dbReference type="Proteomes" id="UP000178187">
    <property type="component" value="Unassembled WGS sequence"/>
</dbReference>
<dbReference type="PIRSF" id="PIRSF001589">
    <property type="entry name" value="Asn_synthetase_glu-h"/>
    <property type="match status" value="1"/>
</dbReference>
<dbReference type="Pfam" id="PF00733">
    <property type="entry name" value="Asn_synthase"/>
    <property type="match status" value="1"/>
</dbReference>
<accession>A0A1G1KWW4</accession>
<dbReference type="InterPro" id="IPR029055">
    <property type="entry name" value="Ntn_hydrolases_N"/>
</dbReference>
<evidence type="ECO:0000256" key="4">
    <source>
        <dbReference type="ARBA" id="ARBA00022741"/>
    </source>
</evidence>
<comment type="caution">
    <text evidence="11">The sequence shown here is derived from an EMBL/GenBank/DDBJ whole genome shotgun (WGS) entry which is preliminary data.</text>
</comment>
<keyword evidence="5 9" id="KW-0067">ATP-binding</keyword>
<evidence type="ECO:0000256" key="6">
    <source>
        <dbReference type="ARBA" id="ARBA00022962"/>
    </source>
</evidence>
<dbReference type="InterPro" id="IPR006426">
    <property type="entry name" value="Asn_synth_AEB"/>
</dbReference>
<evidence type="ECO:0000256" key="2">
    <source>
        <dbReference type="ARBA" id="ARBA00005752"/>
    </source>
</evidence>
<dbReference type="PANTHER" id="PTHR43284">
    <property type="entry name" value="ASPARAGINE SYNTHETASE (GLUTAMINE-HYDROLYZING)"/>
    <property type="match status" value="1"/>
</dbReference>
<feature type="active site" description="For GATase activity" evidence="8">
    <location>
        <position position="2"/>
    </location>
</feature>
<dbReference type="GO" id="GO:0006529">
    <property type="term" value="P:asparagine biosynthetic process"/>
    <property type="evidence" value="ECO:0007669"/>
    <property type="project" value="UniProtKB-KW"/>
</dbReference>
<dbReference type="InterPro" id="IPR014729">
    <property type="entry name" value="Rossmann-like_a/b/a_fold"/>
</dbReference>
<comment type="catalytic activity">
    <reaction evidence="7">
        <text>L-aspartate + L-glutamine + ATP + H2O = L-asparagine + L-glutamate + AMP + diphosphate + H(+)</text>
        <dbReference type="Rhea" id="RHEA:12228"/>
        <dbReference type="ChEBI" id="CHEBI:15377"/>
        <dbReference type="ChEBI" id="CHEBI:15378"/>
        <dbReference type="ChEBI" id="CHEBI:29985"/>
        <dbReference type="ChEBI" id="CHEBI:29991"/>
        <dbReference type="ChEBI" id="CHEBI:30616"/>
        <dbReference type="ChEBI" id="CHEBI:33019"/>
        <dbReference type="ChEBI" id="CHEBI:58048"/>
        <dbReference type="ChEBI" id="CHEBI:58359"/>
        <dbReference type="ChEBI" id="CHEBI:456215"/>
        <dbReference type="EC" id="6.3.5.4"/>
    </reaction>
</comment>
<comment type="pathway">
    <text evidence="1">Amino-acid biosynthesis; L-asparagine biosynthesis; L-asparagine from L-aspartate (L-Gln route): step 1/1.</text>
</comment>
<feature type="domain" description="Glutamine amidotransferase type-2" evidence="10">
    <location>
        <begin position="2"/>
        <end position="213"/>
    </location>
</feature>
<dbReference type="GO" id="GO:0005829">
    <property type="term" value="C:cytosol"/>
    <property type="evidence" value="ECO:0007669"/>
    <property type="project" value="TreeGrafter"/>
</dbReference>
<comment type="similarity">
    <text evidence="2">Belongs to the asparagine synthetase family.</text>
</comment>
<evidence type="ECO:0000313" key="12">
    <source>
        <dbReference type="Proteomes" id="UP000178187"/>
    </source>
</evidence>
<evidence type="ECO:0000256" key="7">
    <source>
        <dbReference type="ARBA" id="ARBA00048741"/>
    </source>
</evidence>
<evidence type="ECO:0000256" key="3">
    <source>
        <dbReference type="ARBA" id="ARBA00012737"/>
    </source>
</evidence>
<dbReference type="InterPro" id="IPR001962">
    <property type="entry name" value="Asn_synthase"/>
</dbReference>
<dbReference type="Gene3D" id="3.60.20.10">
    <property type="entry name" value="Glutamine Phosphoribosylpyrophosphate, subunit 1, domain 1"/>
    <property type="match status" value="1"/>
</dbReference>
<dbReference type="Pfam" id="PF13537">
    <property type="entry name" value="GATase_7"/>
    <property type="match status" value="1"/>
</dbReference>
<evidence type="ECO:0000256" key="1">
    <source>
        <dbReference type="ARBA" id="ARBA00005187"/>
    </source>
</evidence>
<keyword evidence="6 8" id="KW-0315">Glutamine amidotransferase</keyword>
<reference evidence="11 12" key="1">
    <citation type="journal article" date="2016" name="Nat. Commun.">
        <title>Thousands of microbial genomes shed light on interconnected biogeochemical processes in an aquifer system.</title>
        <authorList>
            <person name="Anantharaman K."/>
            <person name="Brown C.T."/>
            <person name="Hug L.A."/>
            <person name="Sharon I."/>
            <person name="Castelle C.J."/>
            <person name="Probst A.J."/>
            <person name="Thomas B.C."/>
            <person name="Singh A."/>
            <person name="Wilkins M.J."/>
            <person name="Karaoz U."/>
            <person name="Brodie E.L."/>
            <person name="Williams K.H."/>
            <person name="Hubbard S.S."/>
            <person name="Banfield J.F."/>
        </authorList>
    </citation>
    <scope>NUCLEOTIDE SEQUENCE [LARGE SCALE GENOMIC DNA]</scope>
</reference>
<evidence type="ECO:0000256" key="9">
    <source>
        <dbReference type="PIRSR" id="PIRSR001589-2"/>
    </source>
</evidence>
<dbReference type="CDD" id="cd01991">
    <property type="entry name" value="Asn_synthase_B_C"/>
    <property type="match status" value="1"/>
</dbReference>
<keyword evidence="8" id="KW-0028">Amino-acid biosynthesis</keyword>
<keyword evidence="4 9" id="KW-0547">Nucleotide-binding</keyword>
<dbReference type="GO" id="GO:0005524">
    <property type="term" value="F:ATP binding"/>
    <property type="evidence" value="ECO:0007669"/>
    <property type="project" value="UniProtKB-KW"/>
</dbReference>
<dbReference type="InterPro" id="IPR033738">
    <property type="entry name" value="AsnB_N"/>
</dbReference>
<gene>
    <name evidence="11" type="ORF">A3G33_09510</name>
</gene>
<dbReference type="PANTHER" id="PTHR43284:SF1">
    <property type="entry name" value="ASPARAGINE SYNTHETASE"/>
    <property type="match status" value="1"/>
</dbReference>
<dbReference type="EC" id="6.3.5.4" evidence="3"/>
<dbReference type="SUPFAM" id="SSF52402">
    <property type="entry name" value="Adenine nucleotide alpha hydrolases-like"/>
    <property type="match status" value="1"/>
</dbReference>
<evidence type="ECO:0000256" key="8">
    <source>
        <dbReference type="PIRSR" id="PIRSR001589-1"/>
    </source>
</evidence>
<dbReference type="PROSITE" id="PS51278">
    <property type="entry name" value="GATASE_TYPE_2"/>
    <property type="match status" value="1"/>
</dbReference>
<dbReference type="SUPFAM" id="SSF56235">
    <property type="entry name" value="N-terminal nucleophile aminohydrolases (Ntn hydrolases)"/>
    <property type="match status" value="1"/>
</dbReference>
<dbReference type="AlphaFoldDB" id="A0A1G1KWW4"/>